<dbReference type="SMART" id="SM00382">
    <property type="entry name" value="AAA"/>
    <property type="match status" value="1"/>
</dbReference>
<dbReference type="Gene3D" id="3.40.50.300">
    <property type="entry name" value="P-loop containing nucleotide triphosphate hydrolases"/>
    <property type="match status" value="1"/>
</dbReference>
<evidence type="ECO:0000256" key="9">
    <source>
        <dbReference type="ARBA" id="ARBA00023136"/>
    </source>
</evidence>
<dbReference type="PROSITE" id="PS50893">
    <property type="entry name" value="ABC_TRANSPORTER_2"/>
    <property type="match status" value="1"/>
</dbReference>
<evidence type="ECO:0000256" key="1">
    <source>
        <dbReference type="ARBA" id="ARBA00022448"/>
    </source>
</evidence>
<dbReference type="InterPro" id="IPR027417">
    <property type="entry name" value="P-loop_NTPase"/>
</dbReference>
<comment type="caution">
    <text evidence="11">The sequence shown here is derived from an EMBL/GenBank/DDBJ whole genome shotgun (WGS) entry which is preliminary data.</text>
</comment>
<keyword evidence="8" id="KW-0406">Ion transport</keyword>
<evidence type="ECO:0000313" key="11">
    <source>
        <dbReference type="EMBL" id="RLK50164.1"/>
    </source>
</evidence>
<evidence type="ECO:0000256" key="6">
    <source>
        <dbReference type="ARBA" id="ARBA00022906"/>
    </source>
</evidence>
<dbReference type="GO" id="GO:0005524">
    <property type="term" value="F:ATP binding"/>
    <property type="evidence" value="ECO:0007669"/>
    <property type="project" value="UniProtKB-KW"/>
</dbReference>
<dbReference type="GO" id="GO:0010043">
    <property type="term" value="P:response to zinc ion"/>
    <property type="evidence" value="ECO:0007669"/>
    <property type="project" value="TreeGrafter"/>
</dbReference>
<dbReference type="GO" id="GO:0016887">
    <property type="term" value="F:ATP hydrolysis activity"/>
    <property type="evidence" value="ECO:0007669"/>
    <property type="project" value="InterPro"/>
</dbReference>
<dbReference type="InterPro" id="IPR017871">
    <property type="entry name" value="ABC_transporter-like_CS"/>
</dbReference>
<dbReference type="PANTHER" id="PTHR42734">
    <property type="entry name" value="METAL TRANSPORT SYSTEM ATP-BINDING PROTEIN TM_0124-RELATED"/>
    <property type="match status" value="1"/>
</dbReference>
<keyword evidence="6" id="KW-0864">Zinc transport</keyword>
<dbReference type="SUPFAM" id="SSF52540">
    <property type="entry name" value="P-loop containing nucleoside triphosphate hydrolases"/>
    <property type="match status" value="1"/>
</dbReference>
<keyword evidence="2" id="KW-1003">Cell membrane</keyword>
<keyword evidence="4" id="KW-0862">Zinc</keyword>
<dbReference type="PANTHER" id="PTHR42734:SF9">
    <property type="entry name" value="ZINC IMPORT ATP-BINDING PROTEIN ZNUC"/>
    <property type="match status" value="1"/>
</dbReference>
<dbReference type="OrthoDB" id="9806726at2"/>
<keyword evidence="3" id="KW-0547">Nucleotide-binding</keyword>
<name>A0A498C2F2_9GAMM</name>
<dbReference type="InterPro" id="IPR003593">
    <property type="entry name" value="AAA+_ATPase"/>
</dbReference>
<evidence type="ECO:0000256" key="7">
    <source>
        <dbReference type="ARBA" id="ARBA00022967"/>
    </source>
</evidence>
<dbReference type="GO" id="GO:0006829">
    <property type="term" value="P:zinc ion transport"/>
    <property type="evidence" value="ECO:0007669"/>
    <property type="project" value="UniProtKB-KW"/>
</dbReference>
<keyword evidence="12" id="KW-1185">Reference proteome</keyword>
<dbReference type="InterPro" id="IPR050153">
    <property type="entry name" value="Metal_Ion_Import_ABC"/>
</dbReference>
<organism evidence="11 12">
    <name type="scientific">Alkalispirillum mobile</name>
    <dbReference type="NCBI Taxonomy" id="85925"/>
    <lineage>
        <taxon>Bacteria</taxon>
        <taxon>Pseudomonadati</taxon>
        <taxon>Pseudomonadota</taxon>
        <taxon>Gammaproteobacteria</taxon>
        <taxon>Chromatiales</taxon>
        <taxon>Ectothiorhodospiraceae</taxon>
        <taxon>Alkalispirillum</taxon>
    </lineage>
</organism>
<evidence type="ECO:0000256" key="3">
    <source>
        <dbReference type="ARBA" id="ARBA00022741"/>
    </source>
</evidence>
<evidence type="ECO:0000259" key="10">
    <source>
        <dbReference type="PROSITE" id="PS50893"/>
    </source>
</evidence>
<keyword evidence="7" id="KW-1278">Translocase</keyword>
<sequence>MFGLTVGRRASAGPAVDDDTLVAAQRLTVTRGQQPVLCNVDVAVKAGQVVTLVGPNGSGKSTLVQVLTGLIRDHQGQVRHRDGLRVGYVPQHFRIDRNLPITARRFMKLAPRGRHGNWDSAVADAGVAHLLERPMQGLSGGELRRVLLARALLSRPHLLALDEPAAGLDQRGQGELYRLIRHIRERYGCGVLVVSHDLNLVMAATDQVLCLSEGHILCRGAPESVRAHPEYLALFGSHLGPETAVFPHAHDHEPGEHCSHG</sequence>
<dbReference type="AlphaFoldDB" id="A0A498C2F2"/>
<evidence type="ECO:0000256" key="8">
    <source>
        <dbReference type="ARBA" id="ARBA00023065"/>
    </source>
</evidence>
<dbReference type="Proteomes" id="UP000275461">
    <property type="component" value="Unassembled WGS sequence"/>
</dbReference>
<gene>
    <name evidence="11" type="ORF">DFR31_0053</name>
</gene>
<evidence type="ECO:0000256" key="5">
    <source>
        <dbReference type="ARBA" id="ARBA00022840"/>
    </source>
</evidence>
<evidence type="ECO:0000313" key="12">
    <source>
        <dbReference type="Proteomes" id="UP000275461"/>
    </source>
</evidence>
<dbReference type="RefSeq" id="WP_121440673.1">
    <property type="nucleotide sequence ID" value="NZ_RCDA01000001.1"/>
</dbReference>
<dbReference type="EMBL" id="RCDA01000001">
    <property type="protein sequence ID" value="RLK50164.1"/>
    <property type="molecule type" value="Genomic_DNA"/>
</dbReference>
<dbReference type="InterPro" id="IPR003439">
    <property type="entry name" value="ABC_transporter-like_ATP-bd"/>
</dbReference>
<dbReference type="PROSITE" id="PS00211">
    <property type="entry name" value="ABC_TRANSPORTER_1"/>
    <property type="match status" value="1"/>
</dbReference>
<evidence type="ECO:0000256" key="4">
    <source>
        <dbReference type="ARBA" id="ARBA00022833"/>
    </source>
</evidence>
<reference evidence="11 12" key="1">
    <citation type="submission" date="2018-10" db="EMBL/GenBank/DDBJ databases">
        <title>Genomic Encyclopedia of Type Strains, Phase IV (KMG-IV): sequencing the most valuable type-strain genomes for metagenomic binning, comparative biology and taxonomic classification.</title>
        <authorList>
            <person name="Goeker M."/>
        </authorList>
    </citation>
    <scope>NUCLEOTIDE SEQUENCE [LARGE SCALE GENOMIC DNA]</scope>
    <source>
        <strain evidence="11 12">DSM 12769</strain>
    </source>
</reference>
<accession>A0A498C2F2</accession>
<dbReference type="Pfam" id="PF00005">
    <property type="entry name" value="ABC_tran"/>
    <property type="match status" value="1"/>
</dbReference>
<keyword evidence="5 11" id="KW-0067">ATP-binding</keyword>
<protein>
    <submittedName>
        <fullName evidence="11">Zinc transport system ATP-binding protein</fullName>
    </submittedName>
</protein>
<feature type="domain" description="ABC transporter" evidence="10">
    <location>
        <begin position="22"/>
        <end position="238"/>
    </location>
</feature>
<evidence type="ECO:0000256" key="2">
    <source>
        <dbReference type="ARBA" id="ARBA00022475"/>
    </source>
</evidence>
<keyword evidence="1" id="KW-0813">Transport</keyword>
<keyword evidence="9" id="KW-0472">Membrane</keyword>
<proteinExistence type="predicted"/>